<comment type="caution">
    <text evidence="2">The sequence shown here is derived from an EMBL/GenBank/DDBJ whole genome shotgun (WGS) entry which is preliminary data.</text>
</comment>
<reference evidence="3" key="1">
    <citation type="submission" date="2016-06" db="EMBL/GenBank/DDBJ databases">
        <title>NZP2037 Pacbio-Illumina hybrid assembly.</title>
        <authorList>
            <person name="Ramsay J.P."/>
        </authorList>
    </citation>
    <scope>NUCLEOTIDE SEQUENCE [LARGE SCALE GENOMIC DNA]</scope>
    <source>
        <strain evidence="3">R7ANS::ICEMlSym2042</strain>
    </source>
</reference>
<dbReference type="Proteomes" id="UP000093748">
    <property type="component" value="Unassembled WGS sequence"/>
</dbReference>
<dbReference type="CDD" id="cd05400">
    <property type="entry name" value="NT_2-5OAS_ClassI-CCAase"/>
    <property type="match status" value="1"/>
</dbReference>
<evidence type="ECO:0008006" key="4">
    <source>
        <dbReference type="Google" id="ProtNLM"/>
    </source>
</evidence>
<organism evidence="2 3">
    <name type="scientific">Rhizobium loti</name>
    <name type="common">Mesorhizobium loti</name>
    <dbReference type="NCBI Taxonomy" id="381"/>
    <lineage>
        <taxon>Bacteria</taxon>
        <taxon>Pseudomonadati</taxon>
        <taxon>Pseudomonadota</taxon>
        <taxon>Alphaproteobacteria</taxon>
        <taxon>Hyphomicrobiales</taxon>
        <taxon>Phyllobacteriaceae</taxon>
        <taxon>Mesorhizobium</taxon>
    </lineage>
</organism>
<sequence>MNYPDPFLSEIAKYSPLDVLLADIAVRIQLTPTDHALAEGHYHAIHEWLERDGSPLQGRIEVFYPQGGFSIGATTARHADDADFDIDVMVQLTVQADNDPEHVLSTLHSAIKGEQGSRYWDKTDRKTRCVTVLYEGMHLDVTPAVRLWGTDDRISQIYHSKKLPAGYEKYTPLANPFGFADWFNSMTPADAAFGHFFEQQSLDYNRMLKSAMQADAEPVPDQAPAYRKSRAVIALQLIKRWRNLAYDARQPTLRLPPSVVIAHSVALNANQTGSLADELRHQVACLIVALEDAERRGGTYHACNPRCDPQDVLTDRWPEDVFTQRIFIGELRTFAADLERLQRGVQLSEMRKTLERMFGEKPANDAVRNFMNRHVADNDANRAVHIISTGSVPALGSLAAPADARPTPKSSPFGD</sequence>
<dbReference type="GO" id="GO:0051607">
    <property type="term" value="P:defense response to virus"/>
    <property type="evidence" value="ECO:0007669"/>
    <property type="project" value="UniProtKB-KW"/>
</dbReference>
<dbReference type="EMBL" id="LZTJ01000031">
    <property type="protein sequence ID" value="OBP72974.1"/>
    <property type="molecule type" value="Genomic_DNA"/>
</dbReference>
<dbReference type="RefSeq" id="WP_032929984.1">
    <property type="nucleotide sequence ID" value="NZ_LZTH01000016.1"/>
</dbReference>
<dbReference type="InterPro" id="IPR006116">
    <property type="entry name" value="NT_2-5OAS_ClassI-CCAase"/>
</dbReference>
<dbReference type="GO" id="GO:0016779">
    <property type="term" value="F:nucleotidyltransferase activity"/>
    <property type="evidence" value="ECO:0007669"/>
    <property type="project" value="InterPro"/>
</dbReference>
<evidence type="ECO:0000313" key="3">
    <source>
        <dbReference type="Proteomes" id="UP000093748"/>
    </source>
</evidence>
<evidence type="ECO:0000313" key="2">
    <source>
        <dbReference type="EMBL" id="OBP72974.1"/>
    </source>
</evidence>
<gene>
    <name evidence="2" type="ORF">BAE39_20880</name>
</gene>
<evidence type="ECO:0000256" key="1">
    <source>
        <dbReference type="ARBA" id="ARBA00023118"/>
    </source>
</evidence>
<dbReference type="Pfam" id="PF18144">
    <property type="entry name" value="SMODS"/>
    <property type="match status" value="1"/>
</dbReference>
<protein>
    <recommendedName>
        <fullName evidence="4">Nucleotidyltransferase</fullName>
    </recommendedName>
</protein>
<keyword evidence="1" id="KW-0051">Antiviral defense</keyword>
<dbReference type="AlphaFoldDB" id="A0A1A5J909"/>
<name>A0A1A5J909_RHILI</name>
<dbReference type="GeneID" id="66684470"/>
<proteinExistence type="predicted"/>
<accession>A0A1A5J909</accession>
<dbReference type="OrthoDB" id="1118920at2"/>